<evidence type="ECO:0000256" key="6">
    <source>
        <dbReference type="ARBA" id="ARBA00023136"/>
    </source>
</evidence>
<feature type="binding site" evidence="7">
    <location>
        <position position="173"/>
    </location>
    <ligand>
        <name>Mg(2+)</name>
        <dbReference type="ChEBI" id="CHEBI:18420"/>
    </ligand>
</feature>
<keyword evidence="6 8" id="KW-0472">Membrane</keyword>
<dbReference type="Proteomes" id="UP000033860">
    <property type="component" value="Unassembled WGS sequence"/>
</dbReference>
<dbReference type="EMBL" id="LCNT01000001">
    <property type="protein sequence ID" value="KKU61826.1"/>
    <property type="molecule type" value="Genomic_DNA"/>
</dbReference>
<evidence type="ECO:0000256" key="5">
    <source>
        <dbReference type="ARBA" id="ARBA00022989"/>
    </source>
</evidence>
<comment type="cofactor">
    <cofactor evidence="7">
        <name>Mg(2+)</name>
        <dbReference type="ChEBI" id="CHEBI:18420"/>
    </cofactor>
</comment>
<keyword evidence="2" id="KW-1003">Cell membrane</keyword>
<feature type="transmembrane region" description="Helical" evidence="8">
    <location>
        <begin position="105"/>
        <end position="125"/>
    </location>
</feature>
<dbReference type="PANTHER" id="PTHR22926:SF3">
    <property type="entry name" value="UNDECAPRENYL-PHOSPHATE ALPHA-N-ACETYLGLUCOSAMINYL 1-PHOSPHATE TRANSFERASE"/>
    <property type="match status" value="1"/>
</dbReference>
<evidence type="ECO:0000256" key="3">
    <source>
        <dbReference type="ARBA" id="ARBA00022679"/>
    </source>
</evidence>
<dbReference type="AlphaFoldDB" id="A0A0G1RXI4"/>
<reference evidence="9 10" key="1">
    <citation type="journal article" date="2015" name="Nature">
        <title>rRNA introns, odd ribosomes, and small enigmatic genomes across a large radiation of phyla.</title>
        <authorList>
            <person name="Brown C.T."/>
            <person name="Hug L.A."/>
            <person name="Thomas B.C."/>
            <person name="Sharon I."/>
            <person name="Castelle C.J."/>
            <person name="Singh A."/>
            <person name="Wilkins M.J."/>
            <person name="Williams K.H."/>
            <person name="Banfield J.F."/>
        </authorList>
    </citation>
    <scope>NUCLEOTIDE SEQUENCE [LARGE SCALE GENOMIC DNA]</scope>
</reference>
<evidence type="ECO:0000256" key="8">
    <source>
        <dbReference type="SAM" id="Phobius"/>
    </source>
</evidence>
<keyword evidence="3 9" id="KW-0808">Transferase</keyword>
<feature type="transmembrane region" description="Helical" evidence="8">
    <location>
        <begin position="236"/>
        <end position="253"/>
    </location>
</feature>
<feature type="transmembrane region" description="Helical" evidence="8">
    <location>
        <begin position="49"/>
        <end position="70"/>
    </location>
</feature>
<protein>
    <submittedName>
        <fullName evidence="9">Glycosyl transferase family 4</fullName>
    </submittedName>
</protein>
<dbReference type="GO" id="GO:0046872">
    <property type="term" value="F:metal ion binding"/>
    <property type="evidence" value="ECO:0007669"/>
    <property type="project" value="UniProtKB-KW"/>
</dbReference>
<evidence type="ECO:0000313" key="10">
    <source>
        <dbReference type="Proteomes" id="UP000033860"/>
    </source>
</evidence>
<feature type="transmembrane region" description="Helical" evidence="8">
    <location>
        <begin position="207"/>
        <end position="229"/>
    </location>
</feature>
<feature type="transmembrane region" description="Helical" evidence="8">
    <location>
        <begin position="153"/>
        <end position="172"/>
    </location>
</feature>
<feature type="transmembrane region" description="Helical" evidence="8">
    <location>
        <begin position="6"/>
        <end position="28"/>
    </location>
</feature>
<accession>A0A0G1RXI4</accession>
<evidence type="ECO:0000256" key="4">
    <source>
        <dbReference type="ARBA" id="ARBA00022692"/>
    </source>
</evidence>
<evidence type="ECO:0000313" key="9">
    <source>
        <dbReference type="EMBL" id="KKU61826.1"/>
    </source>
</evidence>
<dbReference type="GO" id="GO:0016780">
    <property type="term" value="F:phosphotransferase activity, for other substituted phosphate groups"/>
    <property type="evidence" value="ECO:0007669"/>
    <property type="project" value="InterPro"/>
</dbReference>
<dbReference type="GO" id="GO:0044038">
    <property type="term" value="P:cell wall macromolecule biosynthetic process"/>
    <property type="evidence" value="ECO:0007669"/>
    <property type="project" value="TreeGrafter"/>
</dbReference>
<dbReference type="CDD" id="cd06853">
    <property type="entry name" value="GT_WecA_like"/>
    <property type="match status" value="1"/>
</dbReference>
<dbReference type="PANTHER" id="PTHR22926">
    <property type="entry name" value="PHOSPHO-N-ACETYLMURAMOYL-PENTAPEPTIDE-TRANSFERASE"/>
    <property type="match status" value="1"/>
</dbReference>
<evidence type="ECO:0000256" key="7">
    <source>
        <dbReference type="PIRSR" id="PIRSR600715-1"/>
    </source>
</evidence>
<feature type="transmembrane region" description="Helical" evidence="8">
    <location>
        <begin position="184"/>
        <end position="201"/>
    </location>
</feature>
<feature type="transmembrane region" description="Helical" evidence="8">
    <location>
        <begin position="332"/>
        <end position="356"/>
    </location>
</feature>
<dbReference type="GO" id="GO:0009103">
    <property type="term" value="P:lipopolysaccharide biosynthetic process"/>
    <property type="evidence" value="ECO:0007669"/>
    <property type="project" value="TreeGrafter"/>
</dbReference>
<dbReference type="GO" id="GO:0071555">
    <property type="term" value="P:cell wall organization"/>
    <property type="evidence" value="ECO:0007669"/>
    <property type="project" value="TreeGrafter"/>
</dbReference>
<dbReference type="Pfam" id="PF00953">
    <property type="entry name" value="Glycos_transf_4"/>
    <property type="match status" value="1"/>
</dbReference>
<keyword evidence="4 8" id="KW-0812">Transmembrane</keyword>
<proteinExistence type="predicted"/>
<feature type="transmembrane region" description="Helical" evidence="8">
    <location>
        <begin position="308"/>
        <end position="326"/>
    </location>
</feature>
<gene>
    <name evidence="9" type="ORF">UX85_C0001G0040</name>
</gene>
<keyword evidence="7" id="KW-0479">Metal-binding</keyword>
<comment type="subcellular location">
    <subcellularLocation>
        <location evidence="1">Cell membrane</location>
        <topology evidence="1">Multi-pass membrane protein</topology>
    </subcellularLocation>
</comment>
<comment type="caution">
    <text evidence="9">The sequence shown here is derived from an EMBL/GenBank/DDBJ whole genome shotgun (WGS) entry which is preliminary data.</text>
</comment>
<feature type="transmembrane region" description="Helical" evidence="8">
    <location>
        <begin position="76"/>
        <end position="93"/>
    </location>
</feature>
<dbReference type="GO" id="GO:0005886">
    <property type="term" value="C:plasma membrane"/>
    <property type="evidence" value="ECO:0007669"/>
    <property type="project" value="UniProtKB-SubCell"/>
</dbReference>
<organism evidence="9 10">
    <name type="scientific">Candidatus Beckwithbacteria bacterium GW2011_GWB1_47_15</name>
    <dbReference type="NCBI Taxonomy" id="1618371"/>
    <lineage>
        <taxon>Bacteria</taxon>
        <taxon>Candidatus Beckwithiibacteriota</taxon>
    </lineage>
</organism>
<evidence type="ECO:0000256" key="1">
    <source>
        <dbReference type="ARBA" id="ARBA00004651"/>
    </source>
</evidence>
<dbReference type="InterPro" id="IPR000715">
    <property type="entry name" value="Glycosyl_transferase_4"/>
</dbReference>
<keyword evidence="5 8" id="KW-1133">Transmembrane helix</keyword>
<sequence length="364" mass="39330">MNLVYLIKVTGLAAILSAIITPIIIRLYRRLNWLDDPKKATHPKVIHAYPVPRGGGVAIFLAIAVSSLTFLPVDKHLLGILLGAGVLAVVGLADDVKNVNPYWRLLWGVLAAGLVVGAGIGIPYISNPFRANAVILLSSPQIPIYLLGKLRTIWIWADVFALIWIVGVMNFVNWSKGLDGQLPGIVVVAATVIGVLSLRFVDDVTQWPVIVLAFILAGAYLGFLPWNFYPQKIMPGYGGGALAGYFLAVLAILSGAKVATAILVLGVPLMDAVYTVVRRVAAGRSPVWGDRGHLHHKLMDLGWGKRRVALFYWLVTAILGLSALRLNSTAKAYTMVLLAVVLGGFLLWLNTATYFLKKPGRDSG</sequence>
<name>A0A0G1RXI4_9BACT</name>
<keyword evidence="7" id="KW-0460">Magnesium</keyword>
<evidence type="ECO:0000256" key="2">
    <source>
        <dbReference type="ARBA" id="ARBA00022475"/>
    </source>
</evidence>